<gene>
    <name evidence="1" type="ORF">HUJ06_016253</name>
</gene>
<dbReference type="AlphaFoldDB" id="A0A822ZBM4"/>
<accession>A0A822ZBM4</accession>
<reference evidence="1 2" key="1">
    <citation type="journal article" date="2020" name="Mol. Biol. Evol.">
        <title>Distinct Expression and Methylation Patterns for Genes with Different Fates following a Single Whole-Genome Duplication in Flowering Plants.</title>
        <authorList>
            <person name="Shi T."/>
            <person name="Rahmani R.S."/>
            <person name="Gugger P.F."/>
            <person name="Wang M."/>
            <person name="Li H."/>
            <person name="Zhang Y."/>
            <person name="Li Z."/>
            <person name="Wang Q."/>
            <person name="Van de Peer Y."/>
            <person name="Marchal K."/>
            <person name="Chen J."/>
        </authorList>
    </citation>
    <scope>NUCLEOTIDE SEQUENCE [LARGE SCALE GENOMIC DNA]</scope>
    <source>
        <tissue evidence="1">Leaf</tissue>
    </source>
</reference>
<dbReference type="EMBL" id="DUZY01000005">
    <property type="protein sequence ID" value="DAD41930.1"/>
    <property type="molecule type" value="Genomic_DNA"/>
</dbReference>
<name>A0A822ZBM4_NELNU</name>
<keyword evidence="2" id="KW-1185">Reference proteome</keyword>
<evidence type="ECO:0000313" key="1">
    <source>
        <dbReference type="EMBL" id="DAD41930.1"/>
    </source>
</evidence>
<protein>
    <submittedName>
        <fullName evidence="1">Uncharacterized protein</fullName>
    </submittedName>
</protein>
<organism evidence="1 2">
    <name type="scientific">Nelumbo nucifera</name>
    <name type="common">Sacred lotus</name>
    <dbReference type="NCBI Taxonomy" id="4432"/>
    <lineage>
        <taxon>Eukaryota</taxon>
        <taxon>Viridiplantae</taxon>
        <taxon>Streptophyta</taxon>
        <taxon>Embryophyta</taxon>
        <taxon>Tracheophyta</taxon>
        <taxon>Spermatophyta</taxon>
        <taxon>Magnoliopsida</taxon>
        <taxon>Proteales</taxon>
        <taxon>Nelumbonaceae</taxon>
        <taxon>Nelumbo</taxon>
    </lineage>
</organism>
<proteinExistence type="predicted"/>
<sequence length="38" mass="4346">MAPENSNASKVAFQYDLVMLAFCFGGKRGRIRSLRPWQ</sequence>
<evidence type="ECO:0000313" key="2">
    <source>
        <dbReference type="Proteomes" id="UP000607653"/>
    </source>
</evidence>
<comment type="caution">
    <text evidence="1">The sequence shown here is derived from an EMBL/GenBank/DDBJ whole genome shotgun (WGS) entry which is preliminary data.</text>
</comment>
<dbReference type="Proteomes" id="UP000607653">
    <property type="component" value="Unassembled WGS sequence"/>
</dbReference>